<keyword evidence="4 6" id="KW-0808">Transferase</keyword>
<dbReference type="Gene3D" id="3.40.50.2000">
    <property type="entry name" value="Glycogen Phosphorylase B"/>
    <property type="match status" value="2"/>
</dbReference>
<comment type="function">
    <text evidence="6">Sucrose-cleaving enzyme that provides UDP-glucose and fructose for various metabolic pathways.</text>
</comment>
<protein>
    <recommendedName>
        <fullName evidence="2 6">Sucrose synthase</fullName>
        <ecNumber evidence="2 6">2.4.1.13</ecNumber>
    </recommendedName>
</protein>
<dbReference type="PANTHER" id="PTHR45839">
    <property type="match status" value="1"/>
</dbReference>
<dbReference type="Pfam" id="PF00862">
    <property type="entry name" value="GT-B_Sucrose_synth"/>
    <property type="match status" value="1"/>
</dbReference>
<dbReference type="PANTHER" id="PTHR45839:SF7">
    <property type="entry name" value="SUCROSE SYNTHASE 1"/>
    <property type="match status" value="1"/>
</dbReference>
<dbReference type="OrthoDB" id="937291at2759"/>
<reference evidence="11 12" key="1">
    <citation type="journal article" date="2018" name="Cell">
        <title>The Chara Genome: Secondary Complexity and Implications for Plant Terrestrialization.</title>
        <authorList>
            <person name="Nishiyama T."/>
            <person name="Sakayama H."/>
            <person name="Vries J.D."/>
            <person name="Buschmann H."/>
            <person name="Saint-Marcoux D."/>
            <person name="Ullrich K.K."/>
            <person name="Haas F.B."/>
            <person name="Vanderstraeten L."/>
            <person name="Becker D."/>
            <person name="Lang D."/>
            <person name="Vosolsobe S."/>
            <person name="Rombauts S."/>
            <person name="Wilhelmsson P.K.I."/>
            <person name="Janitza P."/>
            <person name="Kern R."/>
            <person name="Heyl A."/>
            <person name="Rumpler F."/>
            <person name="Villalobos L.I.A.C."/>
            <person name="Clay J.M."/>
            <person name="Skokan R."/>
            <person name="Toyoda A."/>
            <person name="Suzuki Y."/>
            <person name="Kagoshima H."/>
            <person name="Schijlen E."/>
            <person name="Tajeshwar N."/>
            <person name="Catarino B."/>
            <person name="Hetherington A.J."/>
            <person name="Saltykova A."/>
            <person name="Bonnot C."/>
            <person name="Breuninger H."/>
            <person name="Symeonidi A."/>
            <person name="Radhakrishnan G.V."/>
            <person name="Van Nieuwerburgh F."/>
            <person name="Deforce D."/>
            <person name="Chang C."/>
            <person name="Karol K.G."/>
            <person name="Hedrich R."/>
            <person name="Ulvskov P."/>
            <person name="Glockner G."/>
            <person name="Delwiche C.F."/>
            <person name="Petrasek J."/>
            <person name="Van de Peer Y."/>
            <person name="Friml J."/>
            <person name="Beilby M."/>
            <person name="Dolan L."/>
            <person name="Kohara Y."/>
            <person name="Sugano S."/>
            <person name="Fujiyama A."/>
            <person name="Delaux P.-M."/>
            <person name="Quint M."/>
            <person name="TheiBen G."/>
            <person name="Hagemann M."/>
            <person name="Harholt J."/>
            <person name="Dunand C."/>
            <person name="Zachgo S."/>
            <person name="Langdale J."/>
            <person name="Maumus F."/>
            <person name="Straeten D.V.D."/>
            <person name="Gould S.B."/>
            <person name="Rensing S.A."/>
        </authorList>
    </citation>
    <scope>NUCLEOTIDE SEQUENCE [LARGE SCALE GENOMIC DNA]</scope>
    <source>
        <strain evidence="11 12">S276</strain>
    </source>
</reference>
<dbReference type="Proteomes" id="UP000265515">
    <property type="component" value="Unassembled WGS sequence"/>
</dbReference>
<evidence type="ECO:0000259" key="10">
    <source>
        <dbReference type="Pfam" id="PF24862"/>
    </source>
</evidence>
<dbReference type="OMA" id="SRCVSQG"/>
<evidence type="ECO:0000256" key="4">
    <source>
        <dbReference type="ARBA" id="ARBA00022679"/>
    </source>
</evidence>
<feature type="domain" description="Sucrose synthase first GT-B" evidence="8">
    <location>
        <begin position="293"/>
        <end position="584"/>
    </location>
</feature>
<dbReference type="Pfam" id="PF24862">
    <property type="entry name" value="SUS_EPBD"/>
    <property type="match status" value="1"/>
</dbReference>
<dbReference type="FunFam" id="1.20.120.1230:FF:000001">
    <property type="entry name" value="Sucrose synthase"/>
    <property type="match status" value="1"/>
</dbReference>
<dbReference type="Gene3D" id="1.20.120.1230">
    <property type="match status" value="1"/>
</dbReference>
<dbReference type="Pfam" id="PF00534">
    <property type="entry name" value="Glycos_transf_1"/>
    <property type="match status" value="1"/>
</dbReference>
<dbReference type="Gramene" id="GBG73881">
    <property type="protein sequence ID" value="GBG73881"/>
    <property type="gene ID" value="CBR_g17593"/>
</dbReference>
<dbReference type="EC" id="2.4.1.13" evidence="2 6"/>
<dbReference type="GO" id="GO:0005985">
    <property type="term" value="P:sucrose metabolic process"/>
    <property type="evidence" value="ECO:0007669"/>
    <property type="project" value="InterPro"/>
</dbReference>
<evidence type="ECO:0000313" key="11">
    <source>
        <dbReference type="EMBL" id="GBG73881.1"/>
    </source>
</evidence>
<proteinExistence type="inferred from homology"/>
<dbReference type="InterPro" id="IPR012820">
    <property type="entry name" value="Sucrose_synthase_pln/cyn"/>
</dbReference>
<evidence type="ECO:0000259" key="8">
    <source>
        <dbReference type="Pfam" id="PF00862"/>
    </source>
</evidence>
<dbReference type="InterPro" id="IPR000368">
    <property type="entry name" value="Sucrose_synth_GT-B1"/>
</dbReference>
<comment type="similarity">
    <text evidence="1 6">Belongs to the glycosyltransferase 1 family. Plant sucrose synthase subfamily.</text>
</comment>
<evidence type="ECO:0000256" key="6">
    <source>
        <dbReference type="RuleBase" id="RU280817"/>
    </source>
</evidence>
<dbReference type="AlphaFoldDB" id="A0A388KV06"/>
<feature type="domain" description="Sucrose synthase EPBD" evidence="10">
    <location>
        <begin position="183"/>
        <end position="270"/>
    </location>
</feature>
<name>A0A388KV06_CHABU</name>
<organism evidence="11 12">
    <name type="scientific">Chara braunii</name>
    <name type="common">Braun's stonewort</name>
    <dbReference type="NCBI Taxonomy" id="69332"/>
    <lineage>
        <taxon>Eukaryota</taxon>
        <taxon>Viridiplantae</taxon>
        <taxon>Streptophyta</taxon>
        <taxon>Charophyceae</taxon>
        <taxon>Charales</taxon>
        <taxon>Characeae</taxon>
        <taxon>Chara</taxon>
    </lineage>
</organism>
<evidence type="ECO:0000256" key="3">
    <source>
        <dbReference type="ARBA" id="ARBA00022676"/>
    </source>
</evidence>
<evidence type="ECO:0000256" key="5">
    <source>
        <dbReference type="ARBA" id="ARBA00049030"/>
    </source>
</evidence>
<dbReference type="Gene3D" id="3.10.450.330">
    <property type="match status" value="1"/>
</dbReference>
<feature type="domain" description="Sucrose synthase N-terminal" evidence="9">
    <location>
        <begin position="34"/>
        <end position="147"/>
    </location>
</feature>
<dbReference type="InterPro" id="IPR056736">
    <property type="entry name" value="SUS_EPBD"/>
</dbReference>
<dbReference type="InterPro" id="IPR056735">
    <property type="entry name" value="SUS_N"/>
</dbReference>
<dbReference type="Pfam" id="PF24861">
    <property type="entry name" value="SUS_N"/>
    <property type="match status" value="1"/>
</dbReference>
<dbReference type="InterPro" id="IPR001296">
    <property type="entry name" value="Glyco_trans_1"/>
</dbReference>
<feature type="domain" description="Glycosyl transferase family 1" evidence="7">
    <location>
        <begin position="598"/>
        <end position="760"/>
    </location>
</feature>
<dbReference type="EMBL" id="BFEA01000191">
    <property type="protein sequence ID" value="GBG73881.1"/>
    <property type="molecule type" value="Genomic_DNA"/>
</dbReference>
<dbReference type="GO" id="GO:0016157">
    <property type="term" value="F:sucrose synthase activity"/>
    <property type="evidence" value="ECO:0007669"/>
    <property type="project" value="UniProtKB-UniRule"/>
</dbReference>
<evidence type="ECO:0000313" key="12">
    <source>
        <dbReference type="Proteomes" id="UP000265515"/>
    </source>
</evidence>
<comment type="caution">
    <text evidence="11">The sequence shown here is derived from an EMBL/GenBank/DDBJ whole genome shotgun (WGS) entry which is preliminary data.</text>
</comment>
<comment type="catalytic activity">
    <reaction evidence="5 6">
        <text>an NDP-alpha-D-glucose + D-fructose = a ribonucleoside 5'-diphosphate + sucrose + H(+)</text>
        <dbReference type="Rhea" id="RHEA:16241"/>
        <dbReference type="ChEBI" id="CHEBI:15378"/>
        <dbReference type="ChEBI" id="CHEBI:17992"/>
        <dbReference type="ChEBI" id="CHEBI:37721"/>
        <dbReference type="ChEBI" id="CHEBI:57930"/>
        <dbReference type="ChEBI" id="CHEBI:76533"/>
        <dbReference type="EC" id="2.4.1.13"/>
    </reaction>
</comment>
<dbReference type="NCBIfam" id="TIGR02470">
    <property type="entry name" value="sucr_synth"/>
    <property type="match status" value="1"/>
</dbReference>
<keyword evidence="12" id="KW-1185">Reference proteome</keyword>
<dbReference type="STRING" id="69332.A0A388KV06"/>
<evidence type="ECO:0000256" key="1">
    <source>
        <dbReference type="ARBA" id="ARBA00005894"/>
    </source>
</evidence>
<evidence type="ECO:0000256" key="2">
    <source>
        <dbReference type="ARBA" id="ARBA00012540"/>
    </source>
</evidence>
<keyword evidence="3 6" id="KW-0328">Glycosyltransferase</keyword>
<gene>
    <name evidence="11" type="ORF">CBR_g17593</name>
</gene>
<accession>A0A388KV06</accession>
<evidence type="ECO:0000259" key="9">
    <source>
        <dbReference type="Pfam" id="PF24861"/>
    </source>
</evidence>
<sequence length="848" mass="96450">MEYAAEDAMTMTVDLEDGELKPRPEKMPELSRIASMTVRVKDSIRDYRNQIIFMLSRLVEKGKHTLQPHELQKQLERVGAIECFSGTTIKDSAFATLLQSAQEAVVIPPWIAMAARPRVAEWLYVRINVFELSVDELTVSEYLDFKEQLKLDKPVDEFSLLEFDMGPFNANFPRMTRPSSIGNGVEFLNKHLSTKLFKNAKALQPLLDFLRNHKYQGETLMVNDQLEDLPALRDGLKKATEYLSSVGHDAPVSAVQDQLRALGFENGWGNCAGRIKDMMELLEDLMQAPSPVLLEKFLARVPMIFNVAIISPHGYFGQANVLGLPDTGGQVVYILDQVRALEREMLNHVQNQGLRFKPQVIVLTRLVPDAHGTNCDQRLEKIEGTEYAKILRVPFRDLAKGEGILRKWVSRFDIWPYLETFAEDSAKALVEEMGGNPDLIIGNYSDGNLVATLLSHRMQVTQCTIAHALEKTKYPSSDVNWKEVEEKYHFSCQFTADLIAMNHTDFIVTSTYQEIAGGIDTVGQYESHQAFTMPGLYRVVNGINVFDPKFNIVAPGADAEVYFPYTAKERRLTTFHSAIEDLLFGNMEEPALCKSVIKNRHKPILFSMARLDKVKNLTGLVEMFGKNQRLRRLVNLVVIGGYIDPTLSKDREEVEQINLMHKLIEKYQLNGDMRWIVAQKNRVRNGELYRYVADTRGAFVQPAFYEAFGLTVVEAMTCGLPTFATCHGGPAEIIEDGKSGFHIDPYQPDETAKALGDFFEAAAADPTKWEAVSRGGLERIRSKYTWEIYARRLMTLSREYGFWKFVSDLDRREAKRYLEMFYILKYRPLVKKVPLTVDAPDRPMAGRR</sequence>
<evidence type="ECO:0000259" key="7">
    <source>
        <dbReference type="Pfam" id="PF00534"/>
    </source>
</evidence>
<dbReference type="SUPFAM" id="SSF53756">
    <property type="entry name" value="UDP-Glycosyltransferase/glycogen phosphorylase"/>
    <property type="match status" value="1"/>
</dbReference>